<sequence length="179" mass="19787">LFPKYPTLCQLLLKQTELFRSHYALPPEHEAKLIQHLKGGLTGEKVEVALVLTETHRLLQAQLMLQNHSVLINTYDECLSHQWPYDAPAKPQPLKPLMLYGKESQLHIMSKSSYMLVPRETKGQKKHKLDLSSGATASGSSGYSTEPIGALVEQEGSIATIKAMSGSLSSPACIPDMFM</sequence>
<feature type="compositionally biased region" description="Low complexity" evidence="1">
    <location>
        <begin position="132"/>
        <end position="145"/>
    </location>
</feature>
<evidence type="ECO:0000313" key="2">
    <source>
        <dbReference type="EMBL" id="KIK78126.1"/>
    </source>
</evidence>
<dbReference type="Proteomes" id="UP000054538">
    <property type="component" value="Unassembled WGS sequence"/>
</dbReference>
<accession>A0A0D0D3J6</accession>
<evidence type="ECO:0000256" key="1">
    <source>
        <dbReference type="SAM" id="MobiDB-lite"/>
    </source>
</evidence>
<name>A0A0D0D3J6_9AGAM</name>
<gene>
    <name evidence="2" type="ORF">PAXRUDRAFT_164836</name>
</gene>
<reference evidence="2 3" key="1">
    <citation type="submission" date="2014-04" db="EMBL/GenBank/DDBJ databases">
        <authorList>
            <consortium name="DOE Joint Genome Institute"/>
            <person name="Kuo A."/>
            <person name="Kohler A."/>
            <person name="Jargeat P."/>
            <person name="Nagy L.G."/>
            <person name="Floudas D."/>
            <person name="Copeland A."/>
            <person name="Barry K.W."/>
            <person name="Cichocki N."/>
            <person name="Veneault-Fourrey C."/>
            <person name="LaButti K."/>
            <person name="Lindquist E.A."/>
            <person name="Lipzen A."/>
            <person name="Lundell T."/>
            <person name="Morin E."/>
            <person name="Murat C."/>
            <person name="Sun H."/>
            <person name="Tunlid A."/>
            <person name="Henrissat B."/>
            <person name="Grigoriev I.V."/>
            <person name="Hibbett D.S."/>
            <person name="Martin F."/>
            <person name="Nordberg H.P."/>
            <person name="Cantor M.N."/>
            <person name="Hua S.X."/>
        </authorList>
    </citation>
    <scope>NUCLEOTIDE SEQUENCE [LARGE SCALE GENOMIC DNA]</scope>
    <source>
        <strain evidence="2 3">Ve08.2h10</strain>
    </source>
</reference>
<reference evidence="3" key="2">
    <citation type="submission" date="2015-01" db="EMBL/GenBank/DDBJ databases">
        <title>Evolutionary Origins and Diversification of the Mycorrhizal Mutualists.</title>
        <authorList>
            <consortium name="DOE Joint Genome Institute"/>
            <consortium name="Mycorrhizal Genomics Consortium"/>
            <person name="Kohler A."/>
            <person name="Kuo A."/>
            <person name="Nagy L.G."/>
            <person name="Floudas D."/>
            <person name="Copeland A."/>
            <person name="Barry K.W."/>
            <person name="Cichocki N."/>
            <person name="Veneault-Fourrey C."/>
            <person name="LaButti K."/>
            <person name="Lindquist E.A."/>
            <person name="Lipzen A."/>
            <person name="Lundell T."/>
            <person name="Morin E."/>
            <person name="Murat C."/>
            <person name="Riley R."/>
            <person name="Ohm R."/>
            <person name="Sun H."/>
            <person name="Tunlid A."/>
            <person name="Henrissat B."/>
            <person name="Grigoriev I.V."/>
            <person name="Hibbett D.S."/>
            <person name="Martin F."/>
        </authorList>
    </citation>
    <scope>NUCLEOTIDE SEQUENCE [LARGE SCALE GENOMIC DNA]</scope>
    <source>
        <strain evidence="3">Ve08.2h10</strain>
    </source>
</reference>
<dbReference type="HOGENOM" id="CLU_1506946_0_0_1"/>
<dbReference type="InParanoid" id="A0A0D0D3J6"/>
<proteinExistence type="predicted"/>
<dbReference type="OrthoDB" id="2669421at2759"/>
<protein>
    <submittedName>
        <fullName evidence="2">Uncharacterized protein</fullName>
    </submittedName>
</protein>
<evidence type="ECO:0000313" key="3">
    <source>
        <dbReference type="Proteomes" id="UP000054538"/>
    </source>
</evidence>
<dbReference type="EMBL" id="KN826701">
    <property type="protein sequence ID" value="KIK78126.1"/>
    <property type="molecule type" value="Genomic_DNA"/>
</dbReference>
<feature type="non-terminal residue" evidence="2">
    <location>
        <position position="1"/>
    </location>
</feature>
<organism evidence="2 3">
    <name type="scientific">Paxillus rubicundulus Ve08.2h10</name>
    <dbReference type="NCBI Taxonomy" id="930991"/>
    <lineage>
        <taxon>Eukaryota</taxon>
        <taxon>Fungi</taxon>
        <taxon>Dikarya</taxon>
        <taxon>Basidiomycota</taxon>
        <taxon>Agaricomycotina</taxon>
        <taxon>Agaricomycetes</taxon>
        <taxon>Agaricomycetidae</taxon>
        <taxon>Boletales</taxon>
        <taxon>Paxilineae</taxon>
        <taxon>Paxillaceae</taxon>
        <taxon>Paxillus</taxon>
    </lineage>
</organism>
<dbReference type="AlphaFoldDB" id="A0A0D0D3J6"/>
<keyword evidence="3" id="KW-1185">Reference proteome</keyword>
<feature type="region of interest" description="Disordered" evidence="1">
    <location>
        <begin position="125"/>
        <end position="146"/>
    </location>
</feature>